<dbReference type="RefSeq" id="WP_144992586.1">
    <property type="nucleotide sequence ID" value="NZ_CP036281.1"/>
</dbReference>
<proteinExistence type="predicted"/>
<dbReference type="PANTHER" id="PTHR43818:SF9">
    <property type="entry name" value="HYPOTHETICAL OXIDOREDUCTASE"/>
    <property type="match status" value="1"/>
</dbReference>
<gene>
    <name evidence="3" type="ORF">Pla110_03590</name>
</gene>
<dbReference type="EMBL" id="CP036281">
    <property type="protein sequence ID" value="QDU78655.1"/>
    <property type="molecule type" value="Genomic_DNA"/>
</dbReference>
<evidence type="ECO:0000256" key="1">
    <source>
        <dbReference type="SAM" id="SignalP"/>
    </source>
</evidence>
<accession>A0A518CHE8</accession>
<dbReference type="Gene3D" id="3.40.50.720">
    <property type="entry name" value="NAD(P)-binding Rossmann-like Domain"/>
    <property type="match status" value="1"/>
</dbReference>
<dbReference type="AlphaFoldDB" id="A0A518CHE8"/>
<evidence type="ECO:0000313" key="3">
    <source>
        <dbReference type="EMBL" id="QDU78655.1"/>
    </source>
</evidence>
<dbReference type="Proteomes" id="UP000317178">
    <property type="component" value="Chromosome"/>
</dbReference>
<dbReference type="OrthoDB" id="128220at2"/>
<reference evidence="3 4" key="1">
    <citation type="submission" date="2019-02" db="EMBL/GenBank/DDBJ databases">
        <title>Deep-cultivation of Planctomycetes and their phenomic and genomic characterization uncovers novel biology.</title>
        <authorList>
            <person name="Wiegand S."/>
            <person name="Jogler M."/>
            <person name="Boedeker C."/>
            <person name="Pinto D."/>
            <person name="Vollmers J."/>
            <person name="Rivas-Marin E."/>
            <person name="Kohn T."/>
            <person name="Peeters S.H."/>
            <person name="Heuer A."/>
            <person name="Rast P."/>
            <person name="Oberbeckmann S."/>
            <person name="Bunk B."/>
            <person name="Jeske O."/>
            <person name="Meyerdierks A."/>
            <person name="Storesund J.E."/>
            <person name="Kallscheuer N."/>
            <person name="Luecker S."/>
            <person name="Lage O.M."/>
            <person name="Pohl T."/>
            <person name="Merkel B.J."/>
            <person name="Hornburger P."/>
            <person name="Mueller R.-W."/>
            <person name="Bruemmer F."/>
            <person name="Labrenz M."/>
            <person name="Spormann A.M."/>
            <person name="Op den Camp H."/>
            <person name="Overmann J."/>
            <person name="Amann R."/>
            <person name="Jetten M.S.M."/>
            <person name="Mascher T."/>
            <person name="Medema M.H."/>
            <person name="Devos D.P."/>
            <person name="Kaster A.-K."/>
            <person name="Ovreas L."/>
            <person name="Rohde M."/>
            <person name="Galperin M.Y."/>
            <person name="Jogler C."/>
        </authorList>
    </citation>
    <scope>NUCLEOTIDE SEQUENCE [LARGE SCALE GENOMIC DNA]</scope>
    <source>
        <strain evidence="3 4">Pla110</strain>
    </source>
</reference>
<feature type="chain" id="PRO_5022134697" evidence="1">
    <location>
        <begin position="21"/>
        <end position="348"/>
    </location>
</feature>
<name>A0A518CHE8_9PLAN</name>
<dbReference type="GO" id="GO:0000166">
    <property type="term" value="F:nucleotide binding"/>
    <property type="evidence" value="ECO:0007669"/>
    <property type="project" value="InterPro"/>
</dbReference>
<keyword evidence="4" id="KW-1185">Reference proteome</keyword>
<protein>
    <submittedName>
        <fullName evidence="3">Oxidoreductase family, NAD-binding Rossmann fold</fullName>
    </submittedName>
</protein>
<organism evidence="3 4">
    <name type="scientific">Polystyrenella longa</name>
    <dbReference type="NCBI Taxonomy" id="2528007"/>
    <lineage>
        <taxon>Bacteria</taxon>
        <taxon>Pseudomonadati</taxon>
        <taxon>Planctomycetota</taxon>
        <taxon>Planctomycetia</taxon>
        <taxon>Planctomycetales</taxon>
        <taxon>Planctomycetaceae</taxon>
        <taxon>Polystyrenella</taxon>
    </lineage>
</organism>
<dbReference type="SUPFAM" id="SSF51735">
    <property type="entry name" value="NAD(P)-binding Rossmann-fold domains"/>
    <property type="match status" value="1"/>
</dbReference>
<feature type="domain" description="Gfo/Idh/MocA-like oxidoreductase N-terminal" evidence="2">
    <location>
        <begin position="35"/>
        <end position="157"/>
    </location>
</feature>
<dbReference type="InterPro" id="IPR000683">
    <property type="entry name" value="Gfo/Idh/MocA-like_OxRdtase_N"/>
</dbReference>
<dbReference type="Pfam" id="PF01408">
    <property type="entry name" value="GFO_IDH_MocA"/>
    <property type="match status" value="1"/>
</dbReference>
<keyword evidence="1" id="KW-0732">Signal</keyword>
<sequence length="348" mass="37709" precursor="true">MISAARTFFVFALVGTLAFANLTNQDLTAAEPDLIKVGIIGLDTSHVPNFTKSFNVDNSEADVAGFRVVAAYPKGSPDIESSVSRVPKYIEEVKKMGVEIVQSIDELVEKVDVVMLETNDGRPHLEQLIPCLKAGKLTFIDKPIAGSLADTLAIFKASEIYDTPIFSSSSLRFAEGAQAIRNGAIGDVLGCDAYSPASLETTHPDLYWYGIHGVETLFTCMGAGCKSVVRTQTEDFEAVTGVWDNGRIGRFRGIRKGASGYGGLAFGTKEIREIGKYGGYRPLVVEMAKFFKTGISPIPNQETIEIYAFMEAADESKRQGGKPVTLESVIEKAKPEADARLKEFGVIK</sequence>
<feature type="signal peptide" evidence="1">
    <location>
        <begin position="1"/>
        <end position="20"/>
    </location>
</feature>
<dbReference type="InterPro" id="IPR036291">
    <property type="entry name" value="NAD(P)-bd_dom_sf"/>
</dbReference>
<dbReference type="InterPro" id="IPR050463">
    <property type="entry name" value="Gfo/Idh/MocA_oxidrdct_glycsds"/>
</dbReference>
<dbReference type="PANTHER" id="PTHR43818">
    <property type="entry name" value="BCDNA.GH03377"/>
    <property type="match status" value="1"/>
</dbReference>
<evidence type="ECO:0000259" key="2">
    <source>
        <dbReference type="Pfam" id="PF01408"/>
    </source>
</evidence>
<dbReference type="KEGG" id="plon:Pla110_03590"/>
<evidence type="ECO:0000313" key="4">
    <source>
        <dbReference type="Proteomes" id="UP000317178"/>
    </source>
</evidence>